<evidence type="ECO:0000256" key="6">
    <source>
        <dbReference type="ARBA" id="ARBA00023136"/>
    </source>
</evidence>
<keyword evidence="3" id="KW-1003">Cell membrane</keyword>
<dbReference type="InterPro" id="IPR043149">
    <property type="entry name" value="TagF_N"/>
</dbReference>
<evidence type="ECO:0000256" key="4">
    <source>
        <dbReference type="ARBA" id="ARBA00022679"/>
    </source>
</evidence>
<dbReference type="Gene3D" id="3.90.550.20">
    <property type="match status" value="1"/>
</dbReference>
<gene>
    <name evidence="7" type="ORF">DW712_15285</name>
</gene>
<dbReference type="InterPro" id="IPR043148">
    <property type="entry name" value="TagF_C"/>
</dbReference>
<dbReference type="Gene3D" id="3.40.50.12580">
    <property type="match status" value="1"/>
</dbReference>
<dbReference type="EMBL" id="QSKV01000010">
    <property type="protein sequence ID" value="RHE90390.1"/>
    <property type="molecule type" value="Genomic_DNA"/>
</dbReference>
<dbReference type="InterPro" id="IPR007554">
    <property type="entry name" value="Glycerophosphate_synth"/>
</dbReference>
<proteinExistence type="inferred from homology"/>
<dbReference type="PANTHER" id="PTHR37316">
    <property type="entry name" value="TEICHOIC ACID GLYCEROL-PHOSPHATE PRIMASE"/>
    <property type="match status" value="1"/>
</dbReference>
<dbReference type="GO" id="GO:0019350">
    <property type="term" value="P:teichoic acid biosynthetic process"/>
    <property type="evidence" value="ECO:0007669"/>
    <property type="project" value="UniProtKB-KW"/>
</dbReference>
<dbReference type="GO" id="GO:0047355">
    <property type="term" value="F:CDP-glycerol glycerophosphotransferase activity"/>
    <property type="evidence" value="ECO:0007669"/>
    <property type="project" value="InterPro"/>
</dbReference>
<dbReference type="InterPro" id="IPR051612">
    <property type="entry name" value="Teichoic_Acid_Biosynth"/>
</dbReference>
<dbReference type="Proteomes" id="UP000285650">
    <property type="component" value="Unassembled WGS sequence"/>
</dbReference>
<dbReference type="SUPFAM" id="SSF53756">
    <property type="entry name" value="UDP-Glycosyltransferase/glycogen phosphorylase"/>
    <property type="match status" value="1"/>
</dbReference>
<organism evidence="7 8">
    <name type="scientific">Bacteroides intestinalis</name>
    <dbReference type="NCBI Taxonomy" id="329854"/>
    <lineage>
        <taxon>Bacteria</taxon>
        <taxon>Pseudomonadati</taxon>
        <taxon>Bacteroidota</taxon>
        <taxon>Bacteroidia</taxon>
        <taxon>Bacteroidales</taxon>
        <taxon>Bacteroidaceae</taxon>
        <taxon>Bacteroides</taxon>
    </lineage>
</organism>
<reference evidence="7 8" key="1">
    <citation type="submission" date="2018-08" db="EMBL/GenBank/DDBJ databases">
        <title>A genome reference for cultivated species of the human gut microbiota.</title>
        <authorList>
            <person name="Zou Y."/>
            <person name="Xue W."/>
            <person name="Luo G."/>
        </authorList>
    </citation>
    <scope>NUCLEOTIDE SEQUENCE [LARGE SCALE GENOMIC DNA]</scope>
    <source>
        <strain evidence="7 8">AM27-17</strain>
    </source>
</reference>
<dbReference type="RefSeq" id="WP_259328428.1">
    <property type="nucleotide sequence ID" value="NZ_JBEJRT010000009.1"/>
</dbReference>
<dbReference type="Gene3D" id="3.40.50.11820">
    <property type="match status" value="1"/>
</dbReference>
<evidence type="ECO:0000256" key="5">
    <source>
        <dbReference type="ARBA" id="ARBA00022944"/>
    </source>
</evidence>
<evidence type="ECO:0008006" key="9">
    <source>
        <dbReference type="Google" id="ProtNLM"/>
    </source>
</evidence>
<dbReference type="InterPro" id="IPR007577">
    <property type="entry name" value="GlycoTrfase_DXD_sugar-bd_CS"/>
</dbReference>
<comment type="similarity">
    <text evidence="2">Belongs to the CDP-glycerol glycerophosphotransferase family.</text>
</comment>
<comment type="subcellular location">
    <subcellularLocation>
        <location evidence="1">Cell membrane</location>
        <topology evidence="1">Peripheral membrane protein</topology>
    </subcellularLocation>
</comment>
<keyword evidence="4" id="KW-0808">Transferase</keyword>
<evidence type="ECO:0000256" key="1">
    <source>
        <dbReference type="ARBA" id="ARBA00004202"/>
    </source>
</evidence>
<protein>
    <recommendedName>
        <fullName evidence="9">CDP-glycerol:poly(Glycerophosphate) glycerophosphotransferase</fullName>
    </recommendedName>
</protein>
<dbReference type="SUPFAM" id="SSF53448">
    <property type="entry name" value="Nucleotide-diphospho-sugar transferases"/>
    <property type="match status" value="1"/>
</dbReference>
<sequence length="638" mass="74758">MLTVNNSNAMAIPKIIHYCWFGSNPLPKEVEKYIESWRKTCPDYEIKEWNETNFDVHCCQYVEEAYIAKKWAFVSDYARFMALYKEGGIYFDTDIETLKSFDDLLNDGAFFGFGWETLTLPVFGASKGLNCLKLILDYYNTRSFIKPDGEYDLSPIENSALKILQEQYGLVLNGKYQRLKENIVIYPREYFCSTKWNTGQIYKNSKLYVIHYADASWLSEEEKKSLRMRRRVISFLGNRVGSFIDNILFLIRKDGLAGLMMHAHCFFMRNISPAFMKTLSALYVNKNKIVFENFAGRGYGDNPKYIAEELISRNLKYDLVWIVNKDASYKFPKEIRTVHKGTYRELYELATSGYWIDNSRKVASIIKNPKQKYIQTWHGFYPLKKIEKDAIDTLPSTYIQSAIHDGKMTDLMMSGCKARTEIYRSSFWYDGEIKEWGTPRNDIFFKDYDFKQEICKFFKLDIKSKLLLYAPTFRDNRSVSAYNLNFENVIEALNHKFGGDWKVLIRLHPVVREKSDFINYSNQIIDASTYDDIQELFAASDLLISDYSDCMFEFSLTKKPVLLYASDLDEYSKGRSFYYDIHTLPYSLAENNEELLNQIEKFDYDVYLIKLNAFFNQIGVLEKGIASKSVVDYILNNR</sequence>
<evidence type="ECO:0000313" key="8">
    <source>
        <dbReference type="Proteomes" id="UP000285650"/>
    </source>
</evidence>
<dbReference type="PANTHER" id="PTHR37316:SF3">
    <property type="entry name" value="TEICHOIC ACID GLYCEROL-PHOSPHATE TRANSFERASE"/>
    <property type="match status" value="1"/>
</dbReference>
<dbReference type="Pfam" id="PF04488">
    <property type="entry name" value="Gly_transf_sug"/>
    <property type="match status" value="1"/>
</dbReference>
<evidence type="ECO:0000256" key="2">
    <source>
        <dbReference type="ARBA" id="ARBA00010488"/>
    </source>
</evidence>
<accession>A0A414L6T2</accession>
<name>A0A414L6T2_9BACE</name>
<dbReference type="Pfam" id="PF04464">
    <property type="entry name" value="Glyphos_transf"/>
    <property type="match status" value="1"/>
</dbReference>
<evidence type="ECO:0000313" key="7">
    <source>
        <dbReference type="EMBL" id="RHE90390.1"/>
    </source>
</evidence>
<keyword evidence="6" id="KW-0472">Membrane</keyword>
<dbReference type="AlphaFoldDB" id="A0A414L6T2"/>
<comment type="caution">
    <text evidence="7">The sequence shown here is derived from an EMBL/GenBank/DDBJ whole genome shotgun (WGS) entry which is preliminary data.</text>
</comment>
<dbReference type="GO" id="GO:0005886">
    <property type="term" value="C:plasma membrane"/>
    <property type="evidence" value="ECO:0007669"/>
    <property type="project" value="UniProtKB-SubCell"/>
</dbReference>
<keyword evidence="5" id="KW-0777">Teichoic acid biosynthesis</keyword>
<evidence type="ECO:0000256" key="3">
    <source>
        <dbReference type="ARBA" id="ARBA00022475"/>
    </source>
</evidence>
<dbReference type="InterPro" id="IPR029044">
    <property type="entry name" value="Nucleotide-diphossugar_trans"/>
</dbReference>